<feature type="transmembrane region" description="Helical" evidence="11">
    <location>
        <begin position="150"/>
        <end position="172"/>
    </location>
</feature>
<gene>
    <name evidence="13" type="ORF">ENV17_01530</name>
</gene>
<feature type="domain" description="Peptidase M48" evidence="12">
    <location>
        <begin position="260"/>
        <end position="387"/>
    </location>
</feature>
<keyword evidence="2" id="KW-1003">Cell membrane</keyword>
<evidence type="ECO:0000256" key="7">
    <source>
        <dbReference type="ARBA" id="ARBA00022833"/>
    </source>
</evidence>
<dbReference type="Gene3D" id="3.30.2010.10">
    <property type="entry name" value="Metalloproteases ('zincins'), catalytic domain"/>
    <property type="match status" value="1"/>
</dbReference>
<comment type="caution">
    <text evidence="13">The sequence shown here is derived from an EMBL/GenBank/DDBJ whole genome shotgun (WGS) entry which is preliminary data.</text>
</comment>
<dbReference type="AlphaFoldDB" id="A0A7C4B8S5"/>
<reference evidence="13" key="1">
    <citation type="journal article" date="2020" name="mSystems">
        <title>Genome- and Community-Level Interaction Insights into Carbon Utilization and Element Cycling Functions of Hydrothermarchaeota in Hydrothermal Sediment.</title>
        <authorList>
            <person name="Zhou Z."/>
            <person name="Liu Y."/>
            <person name="Xu W."/>
            <person name="Pan J."/>
            <person name="Luo Z.H."/>
            <person name="Li M."/>
        </authorList>
    </citation>
    <scope>NUCLEOTIDE SEQUENCE [LARGE SCALE GENOMIC DNA]</scope>
    <source>
        <strain evidence="13">SpSt-735</strain>
    </source>
</reference>
<dbReference type="GO" id="GO:0004222">
    <property type="term" value="F:metalloendopeptidase activity"/>
    <property type="evidence" value="ECO:0007669"/>
    <property type="project" value="InterPro"/>
</dbReference>
<dbReference type="InterPro" id="IPR050083">
    <property type="entry name" value="HtpX_protease"/>
</dbReference>
<dbReference type="PANTHER" id="PTHR43221:SF2">
    <property type="entry name" value="PROTEASE HTPX HOMOLOG"/>
    <property type="match status" value="1"/>
</dbReference>
<feature type="transmembrane region" description="Helical" evidence="11">
    <location>
        <begin position="337"/>
        <end position="355"/>
    </location>
</feature>
<keyword evidence="7" id="KW-0862">Zinc</keyword>
<proteinExistence type="predicted"/>
<dbReference type="GO" id="GO:0006508">
    <property type="term" value="P:proteolysis"/>
    <property type="evidence" value="ECO:0007669"/>
    <property type="project" value="UniProtKB-KW"/>
</dbReference>
<dbReference type="PANTHER" id="PTHR43221">
    <property type="entry name" value="PROTEASE HTPX"/>
    <property type="match status" value="1"/>
</dbReference>
<evidence type="ECO:0000256" key="10">
    <source>
        <dbReference type="ARBA" id="ARBA00023136"/>
    </source>
</evidence>
<evidence type="ECO:0000256" key="2">
    <source>
        <dbReference type="ARBA" id="ARBA00022475"/>
    </source>
</evidence>
<evidence type="ECO:0000256" key="5">
    <source>
        <dbReference type="ARBA" id="ARBA00022723"/>
    </source>
</evidence>
<accession>A0A7C4B8S5</accession>
<organism evidence="13">
    <name type="scientific">Thermofilum pendens</name>
    <dbReference type="NCBI Taxonomy" id="2269"/>
    <lineage>
        <taxon>Archaea</taxon>
        <taxon>Thermoproteota</taxon>
        <taxon>Thermoprotei</taxon>
        <taxon>Thermofilales</taxon>
        <taxon>Thermofilaceae</taxon>
        <taxon>Thermofilum</taxon>
    </lineage>
</organism>
<name>A0A7C4B8S5_THEPE</name>
<dbReference type="GO" id="GO:0046872">
    <property type="term" value="F:metal ion binding"/>
    <property type="evidence" value="ECO:0007669"/>
    <property type="project" value="UniProtKB-KW"/>
</dbReference>
<comment type="cofactor">
    <cofactor evidence="1">
        <name>Zn(2+)</name>
        <dbReference type="ChEBI" id="CHEBI:29105"/>
    </cofactor>
</comment>
<keyword evidence="4 11" id="KW-0812">Transmembrane</keyword>
<evidence type="ECO:0000256" key="6">
    <source>
        <dbReference type="ARBA" id="ARBA00022801"/>
    </source>
</evidence>
<keyword evidence="10 11" id="KW-0472">Membrane</keyword>
<feature type="transmembrane region" description="Helical" evidence="11">
    <location>
        <begin position="124"/>
        <end position="144"/>
    </location>
</feature>
<dbReference type="EMBL" id="DTFI01000046">
    <property type="protein sequence ID" value="HGI43053.1"/>
    <property type="molecule type" value="Genomic_DNA"/>
</dbReference>
<keyword evidence="5" id="KW-0479">Metal-binding</keyword>
<dbReference type="InterPro" id="IPR001915">
    <property type="entry name" value="Peptidase_M48"/>
</dbReference>
<keyword evidence="6" id="KW-0378">Hydrolase</keyword>
<evidence type="ECO:0000256" key="4">
    <source>
        <dbReference type="ARBA" id="ARBA00022692"/>
    </source>
</evidence>
<feature type="transmembrane region" description="Helical" evidence="11">
    <location>
        <begin position="310"/>
        <end position="331"/>
    </location>
</feature>
<evidence type="ECO:0000256" key="11">
    <source>
        <dbReference type="SAM" id="Phobius"/>
    </source>
</evidence>
<evidence type="ECO:0000259" key="12">
    <source>
        <dbReference type="Pfam" id="PF01435"/>
    </source>
</evidence>
<evidence type="ECO:0000256" key="9">
    <source>
        <dbReference type="ARBA" id="ARBA00023049"/>
    </source>
</evidence>
<evidence type="ECO:0000313" key="13">
    <source>
        <dbReference type="EMBL" id="HGI43053.1"/>
    </source>
</evidence>
<sequence length="466" mass="51637">MYAKKLFLPPACSHGVGDFLEKIVLPLHESGSLDIPRMLVKRNYACLLVNIGRATVLVHYTPGEVGIASGSEQALRHLLRLLLRKLSELCKQSRSPELLLVFVGDSSVPDTEGKAAAILTRSSVRAAIFSALFIVLHWFLSAVVRADFSLSVLLSLCLVTFAATLISPFLILRAIPRWKIPRGQKVRVYKVVLERLDDRVYTSALLAKASISKHPVARLDVNEVRRTLEEWGVPVREVRLLEFDLNTMLGDDERIALYITSVPEITALSLGFSRRYSNIVLNAELLVDLEPEELSAVIEHELEHFRRKDAIFLSLTLVMGLAPLAFAQQLAVQASALAAYLVSFSAFLILLCRAIETRADLAAAARKSAQSLKRAVVKLEYSELLRSMSLSSKVLSVLNPSPQPPAWLRIAILERYAEGGCSLLKAFLYNALALKLAVEFDSTGGFKSCMLWSQYFRSTSLANRSS</sequence>
<keyword evidence="3" id="KW-0645">Protease</keyword>
<dbReference type="Pfam" id="PF01435">
    <property type="entry name" value="Peptidase_M48"/>
    <property type="match status" value="1"/>
</dbReference>
<keyword evidence="8 11" id="KW-1133">Transmembrane helix</keyword>
<keyword evidence="9" id="KW-0482">Metalloprotease</keyword>
<protein>
    <recommendedName>
        <fullName evidence="12">Peptidase M48 domain-containing protein</fullName>
    </recommendedName>
</protein>
<evidence type="ECO:0000256" key="8">
    <source>
        <dbReference type="ARBA" id="ARBA00022989"/>
    </source>
</evidence>
<evidence type="ECO:0000256" key="3">
    <source>
        <dbReference type="ARBA" id="ARBA00022670"/>
    </source>
</evidence>
<evidence type="ECO:0000256" key="1">
    <source>
        <dbReference type="ARBA" id="ARBA00001947"/>
    </source>
</evidence>